<sequence length="197" mass="22753">MSLNTFDREEVEQAFRRYITVGLLHEDWVGFAELFTEDGEYRDHFYGTFTGPVEIGRYLEGTMGAAPAVYNPLVWYTIDGNRVVYKILNRVDNPEPGAPPIDFESLQIITYAGGGKWSAQEDWWVMYEMKQFGAAVAEASRKFPQPETAELSRKDWGPWVDWARPEDGHIACPSWMTRDNFVPIRSRADIDFRVRNT</sequence>
<dbReference type="Pfam" id="PF12680">
    <property type="entry name" value="SnoaL_2"/>
    <property type="match status" value="1"/>
</dbReference>
<proteinExistence type="predicted"/>
<protein>
    <submittedName>
        <fullName evidence="1">SnoaL-like protein</fullName>
    </submittedName>
</protein>
<dbReference type="InterPro" id="IPR037401">
    <property type="entry name" value="SnoaL-like"/>
</dbReference>
<dbReference type="AlphaFoldDB" id="A0A652YT62"/>
<dbReference type="Gene3D" id="3.10.450.50">
    <property type="match status" value="1"/>
</dbReference>
<reference evidence="1" key="1">
    <citation type="submission" date="2019-07" db="EMBL/GenBank/DDBJ databases">
        <title>Genomic Encyclopedia of Type Strains, Phase IV (KMG-IV): sequencing the most valuable type-strain genomes for metagenomic binning, comparative biology and taxonomic classification.</title>
        <authorList>
            <person name="Goeker M."/>
        </authorList>
    </citation>
    <scope>NUCLEOTIDE SEQUENCE</scope>
    <source>
        <strain evidence="1">DSM 44596</strain>
    </source>
</reference>
<comment type="caution">
    <text evidence="1">The sequence shown here is derived from an EMBL/GenBank/DDBJ whole genome shotgun (WGS) entry which is preliminary data.</text>
</comment>
<dbReference type="InterPro" id="IPR032710">
    <property type="entry name" value="NTF2-like_dom_sf"/>
</dbReference>
<accession>A0A652YT62</accession>
<dbReference type="EMBL" id="VNIQ01000002">
    <property type="protein sequence ID" value="TYQ06094.1"/>
    <property type="molecule type" value="Genomic_DNA"/>
</dbReference>
<name>A0A652YT62_NOCGL</name>
<dbReference type="SUPFAM" id="SSF54427">
    <property type="entry name" value="NTF2-like"/>
    <property type="match status" value="1"/>
</dbReference>
<gene>
    <name evidence="1" type="ORF">FNL38_102224</name>
</gene>
<organism evidence="1">
    <name type="scientific">Nocardia globerula</name>
    <dbReference type="NCBI Taxonomy" id="1818"/>
    <lineage>
        <taxon>Bacteria</taxon>
        <taxon>Bacillati</taxon>
        <taxon>Actinomycetota</taxon>
        <taxon>Actinomycetes</taxon>
        <taxon>Mycobacteriales</taxon>
        <taxon>Nocardiaceae</taxon>
        <taxon>Nocardia</taxon>
    </lineage>
</organism>
<evidence type="ECO:0000313" key="1">
    <source>
        <dbReference type="EMBL" id="TYQ06094.1"/>
    </source>
</evidence>